<name>A0ACD0WSE6_CLALS</name>
<proteinExistence type="predicted"/>
<accession>A0ACD0WSE6</accession>
<reference evidence="2" key="1">
    <citation type="journal article" date="2019" name="MBio">
        <title>Comparative genomics for the elucidation of multidrug resistance (MDR) in Candida lusitaniae.</title>
        <authorList>
            <person name="Kannan A."/>
            <person name="Asner S.A."/>
            <person name="Trachsel E."/>
            <person name="Kelly S."/>
            <person name="Parker J."/>
            <person name="Sanglard D."/>
        </authorList>
    </citation>
    <scope>NUCLEOTIDE SEQUENCE [LARGE SCALE GENOMIC DNA]</scope>
    <source>
        <strain evidence="2">P1</strain>
    </source>
</reference>
<gene>
    <name evidence="1" type="ORF">EJF14_70293</name>
</gene>
<dbReference type="EMBL" id="CP038490">
    <property type="protein sequence ID" value="QFZ30215.1"/>
    <property type="molecule type" value="Genomic_DNA"/>
</dbReference>
<organism evidence="1 2">
    <name type="scientific">Clavispora lusitaniae</name>
    <name type="common">Candida lusitaniae</name>
    <dbReference type="NCBI Taxonomy" id="36911"/>
    <lineage>
        <taxon>Eukaryota</taxon>
        <taxon>Fungi</taxon>
        <taxon>Dikarya</taxon>
        <taxon>Ascomycota</taxon>
        <taxon>Saccharomycotina</taxon>
        <taxon>Pichiomycetes</taxon>
        <taxon>Metschnikowiaceae</taxon>
        <taxon>Clavispora</taxon>
    </lineage>
</organism>
<protein>
    <submittedName>
        <fullName evidence="1">Uncharacterized protein</fullName>
    </submittedName>
</protein>
<evidence type="ECO:0000313" key="2">
    <source>
        <dbReference type="Proteomes" id="UP000326582"/>
    </source>
</evidence>
<evidence type="ECO:0000313" key="1">
    <source>
        <dbReference type="EMBL" id="QFZ30215.1"/>
    </source>
</evidence>
<keyword evidence="2" id="KW-1185">Reference proteome</keyword>
<dbReference type="Proteomes" id="UP000326582">
    <property type="component" value="Chromosome 7"/>
</dbReference>
<sequence>MLSHLRHLRNSQDLLAIRENRTVSKLIRNGPFPERACVSARRAHGARKPISVSLLIFHASSHWYSIQSSILTKMADLAHSSQVPTKTSYNTKKPGPAYFPQKGSKIYADQDLYTKIANAPKTLVESHLCKPRSGYAVKVPAKSLIRLTTPEGPQVCDLNIWNLHNPRERFWAARTRQLHSAHVSKFDRLWSILPFLRPLVTITADTLGGRHTEWGGRIHDTLGTRCDPYVEKLISGEENDFHCHSNLVRAVLPHGLTEFDVHDVLNVFQVTGLNEYDQYFMEASPSTKDDYFEMFAEQDLLIAISACPGGDLSNWDWGEKEGDDKMVDNCRPLGIEIYKLDDESVLEGWTPPEYAPYKGRHGLKDPVQE</sequence>